<feature type="region of interest" description="Disordered" evidence="1">
    <location>
        <begin position="219"/>
        <end position="246"/>
    </location>
</feature>
<dbReference type="RefSeq" id="XP_052947147.1">
    <property type="nucleotide sequence ID" value="XM_053092362.1"/>
</dbReference>
<feature type="compositionally biased region" description="Low complexity" evidence="1">
    <location>
        <begin position="127"/>
        <end position="142"/>
    </location>
</feature>
<protein>
    <submittedName>
        <fullName evidence="2">Uncharacterized protein</fullName>
    </submittedName>
</protein>
<name>A0AA38HBW1_9TREE</name>
<feature type="region of interest" description="Disordered" evidence="1">
    <location>
        <begin position="123"/>
        <end position="147"/>
    </location>
</feature>
<evidence type="ECO:0000313" key="3">
    <source>
        <dbReference type="Proteomes" id="UP001164286"/>
    </source>
</evidence>
<sequence length="598" mass="66008">MAGGRGCLKLARLSSARPLVPGSSPLLDLLAPRVFRGVDSASTRWGTAARAGSSAAAVRPVEGHPAVAEDAADSDGDGKGETAVAGPSRWAGQLSESKGGVPTEYKAAAYKGKGRQSGTALHIPTISTDIPPSDLLPLLDTPSRQRRRPAPLASHFLTPNPPSPSALSARYPLTRQNGDLLIRYAQRVEDSVTETSIRDTLGRERIAPVSWISPPLRWDRRQRKPPRTPRIGETVDGEQAFGSGDDPPEPAPLVLGPALASAEAAEAIPFEKMHKPISPEMKKLRAGSNAWARRMWPPSPPEVHFPRTWGAEEPVKPYRFLCDTHRQILDPKPARRPFIDSLRALEALPGVKDRDLLSLLHLHLSYPLHTPYRTPREPPPHLGQTPVSSPSSLLTPFSQFLLRVPHIPPTRQTLHLLVLSLLYAPVHTFPTSSDRKTQVSDLVTLFRVQFALGPGCETYRHMARYALLAGDQRWAREAWEGWWAGKKRVDEAVAEEDGAKAEWERGMDEDWADRRTEGMQGEDVIFRFRHRGRELQRWFAVVKALEKKGWVEQVVHGGQGDKAGWEWIAHRQPAAELGVEETALEAELVATEGSSSRE</sequence>
<dbReference type="EMBL" id="JAKWFO010000004">
    <property type="protein sequence ID" value="KAI9637370.1"/>
    <property type="molecule type" value="Genomic_DNA"/>
</dbReference>
<keyword evidence="3" id="KW-1185">Reference proteome</keyword>
<reference evidence="2" key="1">
    <citation type="journal article" date="2022" name="G3 (Bethesda)">
        <title>High quality genome of the basidiomycete yeast Dioszegia hungarica PDD-24b-2 isolated from cloud water.</title>
        <authorList>
            <person name="Jarrige D."/>
            <person name="Haridas S."/>
            <person name="Bleykasten-Grosshans C."/>
            <person name="Joly M."/>
            <person name="Nadalig T."/>
            <person name="Sancelme M."/>
            <person name="Vuilleumier S."/>
            <person name="Grigoriev I.V."/>
            <person name="Amato P."/>
            <person name="Bringel F."/>
        </authorList>
    </citation>
    <scope>NUCLEOTIDE SEQUENCE</scope>
    <source>
        <strain evidence="2">PDD-24b-2</strain>
    </source>
</reference>
<proteinExistence type="predicted"/>
<evidence type="ECO:0000256" key="1">
    <source>
        <dbReference type="SAM" id="MobiDB-lite"/>
    </source>
</evidence>
<feature type="region of interest" description="Disordered" evidence="1">
    <location>
        <begin position="49"/>
        <end position="99"/>
    </location>
</feature>
<gene>
    <name evidence="2" type="ORF">MKK02DRAFT_43296</name>
</gene>
<dbReference type="AlphaFoldDB" id="A0AA38HBW1"/>
<dbReference type="GeneID" id="77731567"/>
<organism evidence="2 3">
    <name type="scientific">Dioszegia hungarica</name>
    <dbReference type="NCBI Taxonomy" id="4972"/>
    <lineage>
        <taxon>Eukaryota</taxon>
        <taxon>Fungi</taxon>
        <taxon>Dikarya</taxon>
        <taxon>Basidiomycota</taxon>
        <taxon>Agaricomycotina</taxon>
        <taxon>Tremellomycetes</taxon>
        <taxon>Tremellales</taxon>
        <taxon>Bulleribasidiaceae</taxon>
        <taxon>Dioszegia</taxon>
    </lineage>
</organism>
<accession>A0AA38HBW1</accession>
<evidence type="ECO:0000313" key="2">
    <source>
        <dbReference type="EMBL" id="KAI9637370.1"/>
    </source>
</evidence>
<dbReference type="Proteomes" id="UP001164286">
    <property type="component" value="Unassembled WGS sequence"/>
</dbReference>
<comment type="caution">
    <text evidence="2">The sequence shown here is derived from an EMBL/GenBank/DDBJ whole genome shotgun (WGS) entry which is preliminary data.</text>
</comment>